<dbReference type="eggNOG" id="COG0251">
    <property type="taxonomic scope" value="Bacteria"/>
</dbReference>
<dbReference type="EMBL" id="ABCS01000009">
    <property type="protein sequence ID" value="EDM80564.1"/>
    <property type="molecule type" value="Genomic_DNA"/>
</dbReference>
<dbReference type="Gene3D" id="3.30.1330.40">
    <property type="entry name" value="RutC-like"/>
    <property type="match status" value="1"/>
</dbReference>
<dbReference type="OrthoDB" id="9803101at2"/>
<reference evidence="1 2" key="1">
    <citation type="submission" date="2007-06" db="EMBL/GenBank/DDBJ databases">
        <authorList>
            <person name="Shimkets L."/>
            <person name="Ferriera S."/>
            <person name="Johnson J."/>
            <person name="Kravitz S."/>
            <person name="Beeson K."/>
            <person name="Sutton G."/>
            <person name="Rogers Y.-H."/>
            <person name="Friedman R."/>
            <person name="Frazier M."/>
            <person name="Venter J.C."/>
        </authorList>
    </citation>
    <scope>NUCLEOTIDE SEQUENCE [LARGE SCALE GENOMIC DNA]</scope>
    <source>
        <strain evidence="1 2">SIR-1</strain>
    </source>
</reference>
<dbReference type="RefSeq" id="WP_006970167.1">
    <property type="nucleotide sequence ID" value="NZ_ABCS01000009.1"/>
</dbReference>
<comment type="caution">
    <text evidence="1">The sequence shown here is derived from an EMBL/GenBank/DDBJ whole genome shotgun (WGS) entry which is preliminary data.</text>
</comment>
<dbReference type="STRING" id="391625.PPSIR1_36764"/>
<evidence type="ECO:0000313" key="1">
    <source>
        <dbReference type="EMBL" id="EDM80564.1"/>
    </source>
</evidence>
<protein>
    <submittedName>
        <fullName evidence="1">Uncharacterized protein</fullName>
    </submittedName>
</protein>
<dbReference type="InterPro" id="IPR006175">
    <property type="entry name" value="YjgF/YER057c/UK114"/>
</dbReference>
<dbReference type="SUPFAM" id="SSF55298">
    <property type="entry name" value="YjgF-like"/>
    <property type="match status" value="1"/>
</dbReference>
<proteinExistence type="predicted"/>
<dbReference type="PANTHER" id="PTHR43857:SF1">
    <property type="entry name" value="YJGH FAMILY PROTEIN"/>
    <property type="match status" value="1"/>
</dbReference>
<dbReference type="InterPro" id="IPR035959">
    <property type="entry name" value="RutC-like_sf"/>
</dbReference>
<accession>A6G0B8</accession>
<sequence length="135" mass="14572">MSKPRTIQPEGWKRPRGYANGMAAQGEMLAVAGQIGWDGQEQFASDDEFAPQFRQALSNVVAVVEAAGGKAEHIISLTIYVTDKREYIAALSEVGAAYKELVGKHFPTMALIGVNELLEDRAKVEIQALAVLPAS</sequence>
<evidence type="ECO:0000313" key="2">
    <source>
        <dbReference type="Proteomes" id="UP000005801"/>
    </source>
</evidence>
<dbReference type="CDD" id="cd00448">
    <property type="entry name" value="YjgF_YER057c_UK114_family"/>
    <property type="match status" value="1"/>
</dbReference>
<gene>
    <name evidence="1" type="ORF">PPSIR1_36764</name>
</gene>
<dbReference type="AlphaFoldDB" id="A6G0B8"/>
<organism evidence="1 2">
    <name type="scientific">Plesiocystis pacifica SIR-1</name>
    <dbReference type="NCBI Taxonomy" id="391625"/>
    <lineage>
        <taxon>Bacteria</taxon>
        <taxon>Pseudomonadati</taxon>
        <taxon>Myxococcota</taxon>
        <taxon>Polyangia</taxon>
        <taxon>Nannocystales</taxon>
        <taxon>Nannocystaceae</taxon>
        <taxon>Plesiocystis</taxon>
    </lineage>
</organism>
<dbReference type="PANTHER" id="PTHR43857">
    <property type="entry name" value="BLR7761 PROTEIN"/>
    <property type="match status" value="1"/>
</dbReference>
<name>A6G0B8_9BACT</name>
<dbReference type="Pfam" id="PF01042">
    <property type="entry name" value="Ribonuc_L-PSP"/>
    <property type="match status" value="1"/>
</dbReference>
<keyword evidence="2" id="KW-1185">Reference proteome</keyword>
<dbReference type="Proteomes" id="UP000005801">
    <property type="component" value="Unassembled WGS sequence"/>
</dbReference>